<dbReference type="RefSeq" id="WP_279299469.1">
    <property type="nucleotide sequence ID" value="NZ_JAOTIF010000027.1"/>
</dbReference>
<proteinExistence type="predicted"/>
<dbReference type="InterPro" id="IPR000253">
    <property type="entry name" value="FHA_dom"/>
</dbReference>
<comment type="caution">
    <text evidence="2">The sequence shown here is derived from an EMBL/GenBank/DDBJ whole genome shotgun (WGS) entry which is preliminary data.</text>
</comment>
<name>A0A9X2Y0C6_9BACT</name>
<evidence type="ECO:0000313" key="2">
    <source>
        <dbReference type="EMBL" id="MCU7552032.1"/>
    </source>
</evidence>
<feature type="domain" description="FHA" evidence="1">
    <location>
        <begin position="154"/>
        <end position="206"/>
    </location>
</feature>
<evidence type="ECO:0000259" key="1">
    <source>
        <dbReference type="PROSITE" id="PS50006"/>
    </source>
</evidence>
<sequence length="266" mass="29834">MFNFFKQNKGQGRPQDVKGIRDAALRFIKEQLQKAEGGEGGNMRGLQLYFAPKEEEKHLYQSAIFVEEEGRFKEEVQKIADDFALQLPGNWNLEILFVESLPSDAIKATSIDAALFVVTRKQAAPKRTVTAAIHILNGEAEKESYTLTSDSGKICIGREKKVQTADGFFRINTIAFPADSTHQSNKYVSRQHAHIEWNAEQGTFMLFADEGGIPPRNKIKVRSANGDLEKLQTTQIGYPLQEGDQIILGDSALLEFRQLVNESNNE</sequence>
<dbReference type="SUPFAM" id="SSF49879">
    <property type="entry name" value="SMAD/FHA domain"/>
    <property type="match status" value="1"/>
</dbReference>
<organism evidence="2 3">
    <name type="scientific">Paraflavisolibacter caeni</name>
    <dbReference type="NCBI Taxonomy" id="2982496"/>
    <lineage>
        <taxon>Bacteria</taxon>
        <taxon>Pseudomonadati</taxon>
        <taxon>Bacteroidota</taxon>
        <taxon>Chitinophagia</taxon>
        <taxon>Chitinophagales</taxon>
        <taxon>Chitinophagaceae</taxon>
        <taxon>Paraflavisolibacter</taxon>
    </lineage>
</organism>
<dbReference type="AlphaFoldDB" id="A0A9X2Y0C6"/>
<dbReference type="Gene3D" id="2.60.200.20">
    <property type="match status" value="1"/>
</dbReference>
<keyword evidence="3" id="KW-1185">Reference proteome</keyword>
<gene>
    <name evidence="2" type="ORF">OCK74_23125</name>
</gene>
<reference evidence="2" key="2">
    <citation type="submission" date="2023-04" db="EMBL/GenBank/DDBJ databases">
        <title>Paracnuella aquatica gen. nov., sp. nov., a member of the family Chitinophagaceae isolated from a hot spring.</title>
        <authorList>
            <person name="Wang C."/>
        </authorList>
    </citation>
    <scope>NUCLEOTIDE SEQUENCE</scope>
    <source>
        <strain evidence="2">LB-8</strain>
    </source>
</reference>
<protein>
    <submittedName>
        <fullName evidence="2">FHA domain-containing protein</fullName>
    </submittedName>
</protein>
<dbReference type="InterPro" id="IPR008984">
    <property type="entry name" value="SMAD_FHA_dom_sf"/>
</dbReference>
<dbReference type="PROSITE" id="PS50006">
    <property type="entry name" value="FHA_DOMAIN"/>
    <property type="match status" value="1"/>
</dbReference>
<dbReference type="Proteomes" id="UP001155483">
    <property type="component" value="Unassembled WGS sequence"/>
</dbReference>
<reference evidence="2" key="1">
    <citation type="submission" date="2022-09" db="EMBL/GenBank/DDBJ databases">
        <authorList>
            <person name="Yuan C."/>
            <person name="Ke Z."/>
        </authorList>
    </citation>
    <scope>NUCLEOTIDE SEQUENCE</scope>
    <source>
        <strain evidence="2">LB-8</strain>
    </source>
</reference>
<accession>A0A9X2Y0C6</accession>
<dbReference type="EMBL" id="JAOTIF010000027">
    <property type="protein sequence ID" value="MCU7552032.1"/>
    <property type="molecule type" value="Genomic_DNA"/>
</dbReference>
<evidence type="ECO:0000313" key="3">
    <source>
        <dbReference type="Proteomes" id="UP001155483"/>
    </source>
</evidence>